<dbReference type="AlphaFoldDB" id="A8PLT2"/>
<name>A8PLT2_9COXI</name>
<dbReference type="SUPFAM" id="SSF51735">
    <property type="entry name" value="NAD(P)-binding Rossmann-fold domains"/>
    <property type="match status" value="1"/>
</dbReference>
<dbReference type="OrthoDB" id="528778at2"/>
<dbReference type="Proteomes" id="UP000054075">
    <property type="component" value="Unassembled WGS sequence"/>
</dbReference>
<sequence length="376" mass="42367">MQPDEECKVLILGATGTLGKKIAKGLVEKNIAIIITGRNEEKLLILKKQLSKVAAHFSIDVACFDFKSKLSQELLRWRPLLVINATGPYQTADFAAAVNCVLLGINYIDLANAREYVNEFSALEEEAVKKHCVAITGASTLPCLSSAVLNYYKDEFKTIDSLIYGISLGQKTERGLATLKSILSQVGRRLEDFCGATKKVYGWQDLYRQNYPLLGKRWMANCDVTDLDLLPAFFPIKSIRFSTGVESRIEHFGLWALSWLIRLKFPMKLEKHAKRLLKWSGYFKSLGSDDGGMHMLISGKDYEGYYKSIKWFMIAKNGDGLYVPTIPAVLLAKKIIQDEMVETGALSCTQFISLESYLRELKKFDIHVFSEVSKKL</sequence>
<feature type="domain" description="Saccharopine dehydrogenase NADP binding" evidence="1">
    <location>
        <begin position="9"/>
        <end position="134"/>
    </location>
</feature>
<dbReference type="RefSeq" id="WP_006035722.1">
    <property type="nucleotide sequence ID" value="NZ_AAQJ02000001.1"/>
</dbReference>
<dbReference type="STRING" id="59196.RICGR_0523"/>
<proteinExistence type="predicted"/>
<dbReference type="Pfam" id="PF03435">
    <property type="entry name" value="Sacchrp_dh_NADP"/>
    <property type="match status" value="1"/>
</dbReference>
<protein>
    <recommendedName>
        <fullName evidence="1">Saccharopine dehydrogenase NADP binding domain-containing protein</fullName>
    </recommendedName>
</protein>
<organism evidence="2 3">
    <name type="scientific">Rickettsiella grylli</name>
    <dbReference type="NCBI Taxonomy" id="59196"/>
    <lineage>
        <taxon>Bacteria</taxon>
        <taxon>Pseudomonadati</taxon>
        <taxon>Pseudomonadota</taxon>
        <taxon>Gammaproteobacteria</taxon>
        <taxon>Legionellales</taxon>
        <taxon>Coxiellaceae</taxon>
        <taxon>Rickettsiella</taxon>
    </lineage>
</organism>
<keyword evidence="3" id="KW-1185">Reference proteome</keyword>
<evidence type="ECO:0000313" key="3">
    <source>
        <dbReference type="Proteomes" id="UP000054075"/>
    </source>
</evidence>
<reference evidence="2" key="1">
    <citation type="submission" date="2006-04" db="EMBL/GenBank/DDBJ databases">
        <authorList>
            <person name="Seshadri R."/>
            <person name="Federici B.A."/>
        </authorList>
    </citation>
    <scope>NUCLEOTIDE SEQUENCE [LARGE SCALE GENOMIC DNA]</scope>
</reference>
<dbReference type="PANTHER" id="PTHR43796">
    <property type="entry name" value="CARBOXYNORSPERMIDINE SYNTHASE"/>
    <property type="match status" value="1"/>
</dbReference>
<gene>
    <name evidence="2" type="ORF">RICGR_0523</name>
</gene>
<evidence type="ECO:0000259" key="1">
    <source>
        <dbReference type="Pfam" id="PF03435"/>
    </source>
</evidence>
<dbReference type="PANTHER" id="PTHR43796:SF2">
    <property type="entry name" value="CARBOXYNORSPERMIDINE SYNTHASE"/>
    <property type="match status" value="1"/>
</dbReference>
<evidence type="ECO:0000313" key="2">
    <source>
        <dbReference type="EMBL" id="EDP46751.1"/>
    </source>
</evidence>
<reference evidence="2" key="2">
    <citation type="submission" date="2007-10" db="EMBL/GenBank/DDBJ databases">
        <authorList>
            <person name="Myers G.S."/>
        </authorList>
    </citation>
    <scope>NUCLEOTIDE SEQUENCE [LARGE SCALE GENOMIC DNA]</scope>
</reference>
<dbReference type="Gene3D" id="3.40.50.720">
    <property type="entry name" value="NAD(P)-binding Rossmann-like Domain"/>
    <property type="match status" value="1"/>
</dbReference>
<dbReference type="InterPro" id="IPR005097">
    <property type="entry name" value="Sacchrp_dh_NADP-bd"/>
</dbReference>
<comment type="caution">
    <text evidence="2">The sequence shown here is derived from an EMBL/GenBank/DDBJ whole genome shotgun (WGS) entry which is preliminary data.</text>
</comment>
<dbReference type="eggNOG" id="COG1748">
    <property type="taxonomic scope" value="Bacteria"/>
</dbReference>
<dbReference type="InterPro" id="IPR036291">
    <property type="entry name" value="NAD(P)-bd_dom_sf"/>
</dbReference>
<accession>A8PLT2</accession>
<dbReference type="EMBL" id="AAQJ02000001">
    <property type="protein sequence ID" value="EDP46751.1"/>
    <property type="molecule type" value="Genomic_DNA"/>
</dbReference>